<comment type="caution">
    <text evidence="1">The sequence shown here is derived from an EMBL/GenBank/DDBJ whole genome shotgun (WGS) entry which is preliminary data.</text>
</comment>
<keyword evidence="2" id="KW-1185">Reference proteome</keyword>
<dbReference type="Proteomes" id="UP001583177">
    <property type="component" value="Unassembled WGS sequence"/>
</dbReference>
<reference evidence="1 2" key="1">
    <citation type="journal article" date="2024" name="IMA Fungus">
        <title>IMA Genome - F19 : A genome assembly and annotation guide to empower mycologists, including annotated draft genome sequences of Ceratocystis pirilliformis, Diaporthe australafricana, Fusarium ophioides, Paecilomyces lecythidis, and Sporothrix stenoceras.</title>
        <authorList>
            <person name="Aylward J."/>
            <person name="Wilson A.M."/>
            <person name="Visagie C.M."/>
            <person name="Spraker J."/>
            <person name="Barnes I."/>
            <person name="Buitendag C."/>
            <person name="Ceriani C."/>
            <person name="Del Mar Angel L."/>
            <person name="du Plessis D."/>
            <person name="Fuchs T."/>
            <person name="Gasser K."/>
            <person name="Kramer D."/>
            <person name="Li W."/>
            <person name="Munsamy K."/>
            <person name="Piso A."/>
            <person name="Price J.L."/>
            <person name="Sonnekus B."/>
            <person name="Thomas C."/>
            <person name="van der Nest A."/>
            <person name="van Dijk A."/>
            <person name="van Heerden A."/>
            <person name="van Vuuren N."/>
            <person name="Yilmaz N."/>
            <person name="Duong T.A."/>
            <person name="van der Merwe N.A."/>
            <person name="Wingfield M.J."/>
            <person name="Wingfield B.D."/>
        </authorList>
    </citation>
    <scope>NUCLEOTIDE SEQUENCE [LARGE SCALE GENOMIC DNA]</scope>
    <source>
        <strain evidence="1 2">CMW 18300</strain>
    </source>
</reference>
<accession>A0ABR3XPK3</accession>
<protein>
    <submittedName>
        <fullName evidence="1">Uncharacterized protein</fullName>
    </submittedName>
</protein>
<gene>
    <name evidence="1" type="ORF">Daus18300_002275</name>
</gene>
<sequence>MYSRSSISTRASGVARASNSCGRLLFSTSQALRGGGPLFNLGGLGASREAQYLSRERGIPRTEYSANIHLIRSSEVDPFAPAPGSTRSAAARAAARAQTEAQLEKAKAQLARGARNASTSSSVAYDPKAVGGLAGLAAQLQAMRVDLAATKMALLRLQAKGEKPETSTTSYLLSTAIILAVVFFVGKDISDRLARPTQATDGLIQARTLADEVDEAMAQRQRDAPAEEQVLAESGLTSFEHQPATSDSPRTSVLGGLFWARA</sequence>
<name>A0ABR3XPK3_9PEZI</name>
<proteinExistence type="predicted"/>
<evidence type="ECO:0000313" key="1">
    <source>
        <dbReference type="EMBL" id="KAL1877922.1"/>
    </source>
</evidence>
<dbReference type="EMBL" id="JAWRVE010000013">
    <property type="protein sequence ID" value="KAL1877922.1"/>
    <property type="molecule type" value="Genomic_DNA"/>
</dbReference>
<evidence type="ECO:0000313" key="2">
    <source>
        <dbReference type="Proteomes" id="UP001583177"/>
    </source>
</evidence>
<organism evidence="1 2">
    <name type="scientific">Diaporthe australafricana</name>
    <dbReference type="NCBI Taxonomy" id="127596"/>
    <lineage>
        <taxon>Eukaryota</taxon>
        <taxon>Fungi</taxon>
        <taxon>Dikarya</taxon>
        <taxon>Ascomycota</taxon>
        <taxon>Pezizomycotina</taxon>
        <taxon>Sordariomycetes</taxon>
        <taxon>Sordariomycetidae</taxon>
        <taxon>Diaporthales</taxon>
        <taxon>Diaporthaceae</taxon>
        <taxon>Diaporthe</taxon>
    </lineage>
</organism>